<dbReference type="Gene3D" id="3.90.1720.10">
    <property type="entry name" value="endopeptidase domain like (from Nostoc punctiforme)"/>
    <property type="match status" value="1"/>
</dbReference>
<keyword evidence="2" id="KW-0645">Protease</keyword>
<dbReference type="Pfam" id="PF00877">
    <property type="entry name" value="NLPC_P60"/>
    <property type="match status" value="1"/>
</dbReference>
<evidence type="ECO:0000256" key="1">
    <source>
        <dbReference type="ARBA" id="ARBA00007074"/>
    </source>
</evidence>
<dbReference type="GO" id="GO:0006508">
    <property type="term" value="P:proteolysis"/>
    <property type="evidence" value="ECO:0007669"/>
    <property type="project" value="UniProtKB-KW"/>
</dbReference>
<evidence type="ECO:0000313" key="6">
    <source>
        <dbReference type="EMBL" id="NOT32543.1"/>
    </source>
</evidence>
<comment type="similarity">
    <text evidence="1">Belongs to the peptidase C40 family.</text>
</comment>
<protein>
    <submittedName>
        <fullName evidence="6">C40 family peptidase</fullName>
    </submittedName>
</protein>
<dbReference type="EMBL" id="JABFRW010000001">
    <property type="protein sequence ID" value="NOT32543.1"/>
    <property type="molecule type" value="Genomic_DNA"/>
</dbReference>
<dbReference type="InterPro" id="IPR038765">
    <property type="entry name" value="Papain-like_cys_pep_sf"/>
</dbReference>
<evidence type="ECO:0000259" key="5">
    <source>
        <dbReference type="PROSITE" id="PS51935"/>
    </source>
</evidence>
<dbReference type="SUPFAM" id="SSF54001">
    <property type="entry name" value="Cysteine proteinases"/>
    <property type="match status" value="1"/>
</dbReference>
<reference evidence="6 7" key="1">
    <citation type="submission" date="2020-04" db="EMBL/GenBank/DDBJ databases">
        <title>Metagenomic profiling of ammonia- and methane-oxidizing microorganisms in a Dutch drinking water treatment plant.</title>
        <authorList>
            <person name="Poghosyan L."/>
            <person name="Leucker S."/>
        </authorList>
    </citation>
    <scope>NUCLEOTIDE SEQUENCE [LARGE SCALE GENOMIC DNA]</scope>
    <source>
        <strain evidence="6">S-RSF-IL-03</strain>
    </source>
</reference>
<evidence type="ECO:0000256" key="2">
    <source>
        <dbReference type="ARBA" id="ARBA00022670"/>
    </source>
</evidence>
<dbReference type="GO" id="GO:0008234">
    <property type="term" value="F:cysteine-type peptidase activity"/>
    <property type="evidence" value="ECO:0007669"/>
    <property type="project" value="UniProtKB-KW"/>
</dbReference>
<dbReference type="InterPro" id="IPR000064">
    <property type="entry name" value="NLP_P60_dom"/>
</dbReference>
<comment type="caution">
    <text evidence="6">The sequence shown here is derived from an EMBL/GenBank/DDBJ whole genome shotgun (WGS) entry which is preliminary data.</text>
</comment>
<dbReference type="Gene3D" id="2.30.30.40">
    <property type="entry name" value="SH3 Domains"/>
    <property type="match status" value="1"/>
</dbReference>
<dbReference type="InterPro" id="IPR041382">
    <property type="entry name" value="SH3_16"/>
</dbReference>
<dbReference type="Proteomes" id="UP000580839">
    <property type="component" value="Unassembled WGS sequence"/>
</dbReference>
<feature type="domain" description="NlpC/P60" evidence="5">
    <location>
        <begin position="143"/>
        <end position="270"/>
    </location>
</feature>
<name>A0A849SG68_UNCEI</name>
<proteinExistence type="inferred from homology"/>
<dbReference type="PANTHER" id="PTHR47053">
    <property type="entry name" value="MUREIN DD-ENDOPEPTIDASE MEPH-RELATED"/>
    <property type="match status" value="1"/>
</dbReference>
<evidence type="ECO:0000256" key="3">
    <source>
        <dbReference type="ARBA" id="ARBA00022801"/>
    </source>
</evidence>
<keyword evidence="4" id="KW-0788">Thiol protease</keyword>
<dbReference type="AlphaFoldDB" id="A0A849SG68"/>
<evidence type="ECO:0000256" key="4">
    <source>
        <dbReference type="ARBA" id="ARBA00022807"/>
    </source>
</evidence>
<evidence type="ECO:0000313" key="7">
    <source>
        <dbReference type="Proteomes" id="UP000580839"/>
    </source>
</evidence>
<dbReference type="PROSITE" id="PS51935">
    <property type="entry name" value="NLPC_P60"/>
    <property type="match status" value="1"/>
</dbReference>
<sequence length="272" mass="29986">MTRITHGIVANSALDLRARADHRSELTSQLLFGEVVRRLGADRGGEWWRVESVSDGYRGWVRAWGLVGCDAARAADWRRRATARVNRLETWIRVTAPEMGPARVRAWWNSRLAPLGGRGVQPTFELPDGRVGTAPRSAFGPARSRVPRFGPRVESLRGVPYLWGGRTPAGLDCSGLTQLLWLDWGVSLPRDARQQLAACRPVGGVSQARPGDLLFFRRGSSPVSHVGLWLGRGCFTHARGTVTLGSLERSNSFYDKKLADQFFAVGRCLGEA</sequence>
<dbReference type="InterPro" id="IPR051202">
    <property type="entry name" value="Peptidase_C40"/>
</dbReference>
<organism evidence="6 7">
    <name type="scientific">Eiseniibacteriota bacterium</name>
    <dbReference type="NCBI Taxonomy" id="2212470"/>
    <lineage>
        <taxon>Bacteria</taxon>
        <taxon>Candidatus Eiseniibacteriota</taxon>
    </lineage>
</organism>
<keyword evidence="3" id="KW-0378">Hydrolase</keyword>
<gene>
    <name evidence="6" type="ORF">HOP12_00045</name>
</gene>
<dbReference type="Pfam" id="PF18348">
    <property type="entry name" value="SH3_16"/>
    <property type="match status" value="1"/>
</dbReference>
<dbReference type="PANTHER" id="PTHR47053:SF1">
    <property type="entry name" value="MUREIN DD-ENDOPEPTIDASE MEPH-RELATED"/>
    <property type="match status" value="1"/>
</dbReference>
<accession>A0A849SG68</accession>